<dbReference type="EMBL" id="CAJJDP010000082">
    <property type="protein sequence ID" value="CAD8184345.1"/>
    <property type="molecule type" value="Genomic_DNA"/>
</dbReference>
<name>A0A8S1W7L6_PAROT</name>
<gene>
    <name evidence="1" type="ORF">POCTA_138.1.T0830047</name>
</gene>
<evidence type="ECO:0000313" key="1">
    <source>
        <dbReference type="EMBL" id="CAD8184345.1"/>
    </source>
</evidence>
<proteinExistence type="predicted"/>
<reference evidence="1" key="1">
    <citation type="submission" date="2021-01" db="EMBL/GenBank/DDBJ databases">
        <authorList>
            <consortium name="Genoscope - CEA"/>
            <person name="William W."/>
        </authorList>
    </citation>
    <scope>NUCLEOTIDE SEQUENCE</scope>
</reference>
<dbReference type="AlphaFoldDB" id="A0A8S1W7L6"/>
<sequence length="57" mass="7047">MIIGLFYKIKLRIKQNQQSIIEIQIILVNQVIKELYFLFYYYKQVTSQEYKVLQFPK</sequence>
<protein>
    <submittedName>
        <fullName evidence="1">Uncharacterized protein</fullName>
    </submittedName>
</protein>
<organism evidence="1 2">
    <name type="scientific">Paramecium octaurelia</name>
    <dbReference type="NCBI Taxonomy" id="43137"/>
    <lineage>
        <taxon>Eukaryota</taxon>
        <taxon>Sar</taxon>
        <taxon>Alveolata</taxon>
        <taxon>Ciliophora</taxon>
        <taxon>Intramacronucleata</taxon>
        <taxon>Oligohymenophorea</taxon>
        <taxon>Peniculida</taxon>
        <taxon>Parameciidae</taxon>
        <taxon>Paramecium</taxon>
    </lineage>
</organism>
<comment type="caution">
    <text evidence="1">The sequence shown here is derived from an EMBL/GenBank/DDBJ whole genome shotgun (WGS) entry which is preliminary data.</text>
</comment>
<accession>A0A8S1W7L6</accession>
<keyword evidence="2" id="KW-1185">Reference proteome</keyword>
<evidence type="ECO:0000313" key="2">
    <source>
        <dbReference type="Proteomes" id="UP000683925"/>
    </source>
</evidence>
<dbReference type="Proteomes" id="UP000683925">
    <property type="component" value="Unassembled WGS sequence"/>
</dbReference>